<proteinExistence type="predicted"/>
<feature type="transmembrane region" description="Helical" evidence="6">
    <location>
        <begin position="153"/>
        <end position="176"/>
    </location>
</feature>
<dbReference type="STRING" id="641025.SAMN05421507_11573"/>
<evidence type="ECO:0000256" key="2">
    <source>
        <dbReference type="ARBA" id="ARBA00022475"/>
    </source>
</evidence>
<name>A0A1H0VRB2_9PSEU</name>
<evidence type="ECO:0000313" key="8">
    <source>
        <dbReference type="EMBL" id="SDP80781.1"/>
    </source>
</evidence>
<dbReference type="GO" id="GO:0005886">
    <property type="term" value="C:plasma membrane"/>
    <property type="evidence" value="ECO:0007669"/>
    <property type="project" value="UniProtKB-SubCell"/>
</dbReference>
<feature type="transmembrane region" description="Helical" evidence="6">
    <location>
        <begin position="229"/>
        <end position="248"/>
    </location>
</feature>
<dbReference type="GO" id="GO:0022857">
    <property type="term" value="F:transmembrane transporter activity"/>
    <property type="evidence" value="ECO:0007669"/>
    <property type="project" value="InterPro"/>
</dbReference>
<sequence length="377" mass="37331">MTAVSTAAMAVSMLQLFVLGALGPVLVAELAVAEWQLGALVAAGFGVATLLSLPAGSLVDRVGPQRSLVGLFLVSAVALTVLAAAGSAWWIAAGVALGGIPQALANPATNKVVLAAVAPEHRGPVTGWKQSGVQLGAFVAGVPLAAAAAVADWRWGVGMLAVLCLVGAAVSARLTVPTPPARSGPPGDGVGDRVRALAAFSLALGFGLASVNTFFALYGVQRLDLSAPVAAWLIAVMGLAGIVGRVWWSGAAGGADDPAAVLPLLGLGAVVAVAVVALADQARWLVWFGAAGIGVFAVAGNAVSMVAVMRAVPQELAGRAAAVASAGFFGGFAAGPPLTGLVVGRAGYIWLWVTVGIVFGVAAGIAFLVTRRTAVTM</sequence>
<dbReference type="OrthoDB" id="8596007at2"/>
<dbReference type="RefSeq" id="WP_090102124.1">
    <property type="nucleotide sequence ID" value="NZ_FNIX01000015.1"/>
</dbReference>
<dbReference type="PANTHER" id="PTHR43124">
    <property type="entry name" value="PURINE EFFLUX PUMP PBUE"/>
    <property type="match status" value="1"/>
</dbReference>
<dbReference type="InterPro" id="IPR011701">
    <property type="entry name" value="MFS"/>
</dbReference>
<evidence type="ECO:0000256" key="6">
    <source>
        <dbReference type="SAM" id="Phobius"/>
    </source>
</evidence>
<evidence type="ECO:0000313" key="9">
    <source>
        <dbReference type="Proteomes" id="UP000199691"/>
    </source>
</evidence>
<evidence type="ECO:0000256" key="1">
    <source>
        <dbReference type="ARBA" id="ARBA00004651"/>
    </source>
</evidence>
<feature type="transmembrane region" description="Helical" evidence="6">
    <location>
        <begin position="197"/>
        <end position="217"/>
    </location>
</feature>
<dbReference type="Gene3D" id="1.20.1250.20">
    <property type="entry name" value="MFS general substrate transporter like domains"/>
    <property type="match status" value="2"/>
</dbReference>
<protein>
    <submittedName>
        <fullName evidence="8">Predicted arabinose efflux permease, MFS family</fullName>
    </submittedName>
</protein>
<evidence type="ECO:0000256" key="3">
    <source>
        <dbReference type="ARBA" id="ARBA00022692"/>
    </source>
</evidence>
<evidence type="ECO:0000256" key="5">
    <source>
        <dbReference type="ARBA" id="ARBA00023136"/>
    </source>
</evidence>
<keyword evidence="9" id="KW-1185">Reference proteome</keyword>
<dbReference type="Pfam" id="PF07690">
    <property type="entry name" value="MFS_1"/>
    <property type="match status" value="1"/>
</dbReference>
<feature type="transmembrane region" description="Helical" evidence="6">
    <location>
        <begin position="349"/>
        <end position="369"/>
    </location>
</feature>
<feature type="transmembrane region" description="Helical" evidence="6">
    <location>
        <begin position="37"/>
        <end position="56"/>
    </location>
</feature>
<dbReference type="EMBL" id="FNIX01000015">
    <property type="protein sequence ID" value="SDP80781.1"/>
    <property type="molecule type" value="Genomic_DNA"/>
</dbReference>
<dbReference type="InterPro" id="IPR050189">
    <property type="entry name" value="MFS_Efflux_Transporters"/>
</dbReference>
<feature type="transmembrane region" description="Helical" evidence="6">
    <location>
        <begin position="68"/>
        <end position="92"/>
    </location>
</feature>
<feature type="transmembrane region" description="Helical" evidence="6">
    <location>
        <begin position="260"/>
        <end position="279"/>
    </location>
</feature>
<comment type="subcellular location">
    <subcellularLocation>
        <location evidence="1">Cell membrane</location>
        <topology evidence="1">Multi-pass membrane protein</topology>
    </subcellularLocation>
</comment>
<dbReference type="SUPFAM" id="SSF103473">
    <property type="entry name" value="MFS general substrate transporter"/>
    <property type="match status" value="1"/>
</dbReference>
<gene>
    <name evidence="8" type="ORF">SAMN05421507_11573</name>
</gene>
<keyword evidence="4 6" id="KW-1133">Transmembrane helix</keyword>
<reference evidence="9" key="1">
    <citation type="submission" date="2016-10" db="EMBL/GenBank/DDBJ databases">
        <authorList>
            <person name="Varghese N."/>
            <person name="Submissions S."/>
        </authorList>
    </citation>
    <scope>NUCLEOTIDE SEQUENCE [LARGE SCALE GENOMIC DNA]</scope>
    <source>
        <strain evidence="9">CGMCC 4.6609</strain>
    </source>
</reference>
<dbReference type="Proteomes" id="UP000199691">
    <property type="component" value="Unassembled WGS sequence"/>
</dbReference>
<keyword evidence="3 6" id="KW-0812">Transmembrane</keyword>
<dbReference type="PROSITE" id="PS50850">
    <property type="entry name" value="MFS"/>
    <property type="match status" value="1"/>
</dbReference>
<dbReference type="InterPro" id="IPR020846">
    <property type="entry name" value="MFS_dom"/>
</dbReference>
<keyword evidence="5 6" id="KW-0472">Membrane</keyword>
<feature type="transmembrane region" description="Helical" evidence="6">
    <location>
        <begin position="320"/>
        <end position="343"/>
    </location>
</feature>
<evidence type="ECO:0000256" key="4">
    <source>
        <dbReference type="ARBA" id="ARBA00022989"/>
    </source>
</evidence>
<dbReference type="InterPro" id="IPR036259">
    <property type="entry name" value="MFS_trans_sf"/>
</dbReference>
<feature type="domain" description="Major facilitator superfamily (MFS) profile" evidence="7">
    <location>
        <begin position="1"/>
        <end position="374"/>
    </location>
</feature>
<dbReference type="PANTHER" id="PTHR43124:SF3">
    <property type="entry name" value="CHLORAMPHENICOL EFFLUX PUMP RV0191"/>
    <property type="match status" value="1"/>
</dbReference>
<accession>A0A1H0VRB2</accession>
<evidence type="ECO:0000259" key="7">
    <source>
        <dbReference type="PROSITE" id="PS50850"/>
    </source>
</evidence>
<dbReference type="AlphaFoldDB" id="A0A1H0VRB2"/>
<organism evidence="8 9">
    <name type="scientific">Lentzea jiangxiensis</name>
    <dbReference type="NCBI Taxonomy" id="641025"/>
    <lineage>
        <taxon>Bacteria</taxon>
        <taxon>Bacillati</taxon>
        <taxon>Actinomycetota</taxon>
        <taxon>Actinomycetes</taxon>
        <taxon>Pseudonocardiales</taxon>
        <taxon>Pseudonocardiaceae</taxon>
        <taxon>Lentzea</taxon>
    </lineage>
</organism>
<keyword evidence="2" id="KW-1003">Cell membrane</keyword>
<feature type="transmembrane region" description="Helical" evidence="6">
    <location>
        <begin position="285"/>
        <end position="308"/>
    </location>
</feature>